<dbReference type="InterPro" id="IPR008949">
    <property type="entry name" value="Isoprenoid_synthase_dom_sf"/>
</dbReference>
<reference evidence="1 2" key="2">
    <citation type="journal article" date="2012" name="PLoS Pathog.">
        <title>Diverse lifestyles and strategies of plant pathogenesis encoded in the genomes of eighteen Dothideomycetes fungi.</title>
        <authorList>
            <person name="Ohm R.A."/>
            <person name="Feau N."/>
            <person name="Henrissat B."/>
            <person name="Schoch C.L."/>
            <person name="Horwitz B.A."/>
            <person name="Barry K.W."/>
            <person name="Condon B.J."/>
            <person name="Copeland A.C."/>
            <person name="Dhillon B."/>
            <person name="Glaser F."/>
            <person name="Hesse C.N."/>
            <person name="Kosti I."/>
            <person name="LaButti K."/>
            <person name="Lindquist E.A."/>
            <person name="Lucas S."/>
            <person name="Salamov A.A."/>
            <person name="Bradshaw R.E."/>
            <person name="Ciuffetti L."/>
            <person name="Hamelin R.C."/>
            <person name="Kema G.H.J."/>
            <person name="Lawrence C."/>
            <person name="Scott J.A."/>
            <person name="Spatafora J.W."/>
            <person name="Turgeon B.G."/>
            <person name="de Wit P.J.G.M."/>
            <person name="Zhong S."/>
            <person name="Goodwin S.B."/>
            <person name="Grigoriev I.V."/>
        </authorList>
    </citation>
    <scope>NUCLEOTIDE SEQUENCE [LARGE SCALE GENOMIC DNA]</scope>
    <source>
        <strain evidence="2">NZE10 / CBS 128990</strain>
    </source>
</reference>
<organism evidence="1 2">
    <name type="scientific">Dothistroma septosporum (strain NZE10 / CBS 128990)</name>
    <name type="common">Red band needle blight fungus</name>
    <name type="synonym">Mycosphaerella pini</name>
    <dbReference type="NCBI Taxonomy" id="675120"/>
    <lineage>
        <taxon>Eukaryota</taxon>
        <taxon>Fungi</taxon>
        <taxon>Dikarya</taxon>
        <taxon>Ascomycota</taxon>
        <taxon>Pezizomycotina</taxon>
        <taxon>Dothideomycetes</taxon>
        <taxon>Dothideomycetidae</taxon>
        <taxon>Mycosphaerellales</taxon>
        <taxon>Mycosphaerellaceae</taxon>
        <taxon>Dothistroma</taxon>
    </lineage>
</organism>
<dbReference type="HOGENOM" id="CLU_1283225_0_0_1"/>
<dbReference type="EMBL" id="KB446536">
    <property type="protein sequence ID" value="EME47535.1"/>
    <property type="molecule type" value="Genomic_DNA"/>
</dbReference>
<dbReference type="AlphaFoldDB" id="N1PYQ1"/>
<evidence type="ECO:0000313" key="2">
    <source>
        <dbReference type="Proteomes" id="UP000016933"/>
    </source>
</evidence>
<name>N1PYQ1_DOTSN</name>
<sequence length="215" mass="24217">MDSLSRADSGIVTVSRKTSVHEQERATYMYYAEQDEVARQTDEYVLANWVFAGAAAEIEYVKQKIGHLAFEYFPSAPSERMVLVARLMALLYLIGESLVELDLDDAEDYLGALDAAVKGHWAPDGNVPAVWMLAFTLDEMKGMDYVATEEVWSSSLSHLRALLIKRGRAQHRRDKYRIPASLRLGYSLVDALEPFAMAQCSDDDSFLLNRRANVN</sequence>
<evidence type="ECO:0000313" key="1">
    <source>
        <dbReference type="EMBL" id="EME47535.1"/>
    </source>
</evidence>
<gene>
    <name evidence="1" type="ORF">DOTSEDRAFT_69474</name>
</gene>
<reference evidence="2" key="1">
    <citation type="journal article" date="2012" name="PLoS Genet.">
        <title>The genomes of the fungal plant pathogens Cladosporium fulvum and Dothistroma septosporum reveal adaptation to different hosts and lifestyles but also signatures of common ancestry.</title>
        <authorList>
            <person name="de Wit P.J.G.M."/>
            <person name="van der Burgt A."/>
            <person name="Oekmen B."/>
            <person name="Stergiopoulos I."/>
            <person name="Abd-Elsalam K.A."/>
            <person name="Aerts A.L."/>
            <person name="Bahkali A.H."/>
            <person name="Beenen H.G."/>
            <person name="Chettri P."/>
            <person name="Cox M.P."/>
            <person name="Datema E."/>
            <person name="de Vries R.P."/>
            <person name="Dhillon B."/>
            <person name="Ganley A.R."/>
            <person name="Griffiths S.A."/>
            <person name="Guo Y."/>
            <person name="Hamelin R.C."/>
            <person name="Henrissat B."/>
            <person name="Kabir M.S."/>
            <person name="Jashni M.K."/>
            <person name="Kema G."/>
            <person name="Klaubauf S."/>
            <person name="Lapidus A."/>
            <person name="Levasseur A."/>
            <person name="Lindquist E."/>
            <person name="Mehrabi R."/>
            <person name="Ohm R.A."/>
            <person name="Owen T.J."/>
            <person name="Salamov A."/>
            <person name="Schwelm A."/>
            <person name="Schijlen E."/>
            <person name="Sun H."/>
            <person name="van den Burg H.A."/>
            <person name="van Ham R.C.H.J."/>
            <person name="Zhang S."/>
            <person name="Goodwin S.B."/>
            <person name="Grigoriev I.V."/>
            <person name="Collemare J."/>
            <person name="Bradshaw R.E."/>
        </authorList>
    </citation>
    <scope>NUCLEOTIDE SEQUENCE [LARGE SCALE GENOMIC DNA]</scope>
    <source>
        <strain evidence="2">NZE10 / CBS 128990</strain>
    </source>
</reference>
<proteinExistence type="predicted"/>
<accession>N1PYQ1</accession>
<dbReference type="OrthoDB" id="3004402at2759"/>
<keyword evidence="2" id="KW-1185">Reference proteome</keyword>
<dbReference type="OMA" id="EVDEYAM"/>
<dbReference type="Proteomes" id="UP000016933">
    <property type="component" value="Unassembled WGS sequence"/>
</dbReference>
<dbReference type="Gene3D" id="1.10.600.10">
    <property type="entry name" value="Farnesyl Diphosphate Synthase"/>
    <property type="match status" value="1"/>
</dbReference>
<dbReference type="STRING" id="675120.N1PYQ1"/>
<protein>
    <submittedName>
        <fullName evidence="1">Uncharacterized protein</fullName>
    </submittedName>
</protein>